<dbReference type="Proteomes" id="UP000246991">
    <property type="component" value="Unassembled WGS sequence"/>
</dbReference>
<dbReference type="PANTHER" id="PTHR48081">
    <property type="entry name" value="AB HYDROLASE SUPERFAMILY PROTEIN C4A8.06C"/>
    <property type="match status" value="1"/>
</dbReference>
<dbReference type="SUPFAM" id="SSF53474">
    <property type="entry name" value="alpha/beta-Hydrolases"/>
    <property type="match status" value="1"/>
</dbReference>
<evidence type="ECO:0000256" key="2">
    <source>
        <dbReference type="SAM" id="MobiDB-lite"/>
    </source>
</evidence>
<feature type="region of interest" description="Disordered" evidence="2">
    <location>
        <begin position="1"/>
        <end position="39"/>
    </location>
</feature>
<feature type="domain" description="Alpha/beta hydrolase fold-3" evidence="3">
    <location>
        <begin position="193"/>
        <end position="278"/>
    </location>
</feature>
<feature type="domain" description="Alpha/beta hydrolase fold-3" evidence="3">
    <location>
        <begin position="381"/>
        <end position="447"/>
    </location>
</feature>
<dbReference type="InterPro" id="IPR050300">
    <property type="entry name" value="GDXG_lipolytic_enzyme"/>
</dbReference>
<dbReference type="AlphaFoldDB" id="A0A317T308"/>
<dbReference type="InterPro" id="IPR029058">
    <property type="entry name" value="AB_hydrolase_fold"/>
</dbReference>
<dbReference type="STRING" id="42249.A0A317T308"/>
<proteinExistence type="predicted"/>
<evidence type="ECO:0000259" key="3">
    <source>
        <dbReference type="Pfam" id="PF07859"/>
    </source>
</evidence>
<dbReference type="Pfam" id="PF07859">
    <property type="entry name" value="Abhydrolase_3"/>
    <property type="match status" value="2"/>
</dbReference>
<evidence type="ECO:0000313" key="5">
    <source>
        <dbReference type="Proteomes" id="UP000246991"/>
    </source>
</evidence>
<reference evidence="4 5" key="1">
    <citation type="submission" date="2018-03" db="EMBL/GenBank/DDBJ databases">
        <title>Genomes of Pezizomycetes fungi and the evolution of truffles.</title>
        <authorList>
            <person name="Murat C."/>
            <person name="Payen T."/>
            <person name="Noel B."/>
            <person name="Kuo A."/>
            <person name="Martin F.M."/>
        </authorList>
    </citation>
    <scope>NUCLEOTIDE SEQUENCE [LARGE SCALE GENOMIC DNA]</scope>
    <source>
        <strain evidence="4">091103-1</strain>
    </source>
</reference>
<evidence type="ECO:0000313" key="4">
    <source>
        <dbReference type="EMBL" id="PWW80127.1"/>
    </source>
</evidence>
<comment type="caution">
    <text evidence="4">The sequence shown here is derived from an EMBL/GenBank/DDBJ whole genome shotgun (WGS) entry which is preliminary data.</text>
</comment>
<protein>
    <submittedName>
        <fullName evidence="4">Alpha/beta-hydrolase</fullName>
    </submittedName>
</protein>
<dbReference type="Gene3D" id="3.40.50.1820">
    <property type="entry name" value="alpha/beta hydrolase"/>
    <property type="match status" value="1"/>
</dbReference>
<dbReference type="EMBL" id="PYWC01000004">
    <property type="protein sequence ID" value="PWW80127.1"/>
    <property type="molecule type" value="Genomic_DNA"/>
</dbReference>
<feature type="compositionally biased region" description="Low complexity" evidence="2">
    <location>
        <begin position="14"/>
        <end position="29"/>
    </location>
</feature>
<keyword evidence="5" id="KW-1185">Reference proteome</keyword>
<evidence type="ECO:0000256" key="1">
    <source>
        <dbReference type="ARBA" id="ARBA00022801"/>
    </source>
</evidence>
<keyword evidence="1 4" id="KW-0378">Hydrolase</keyword>
<organism evidence="4 5">
    <name type="scientific">Tuber magnatum</name>
    <name type="common">white Piedmont truffle</name>
    <dbReference type="NCBI Taxonomy" id="42249"/>
    <lineage>
        <taxon>Eukaryota</taxon>
        <taxon>Fungi</taxon>
        <taxon>Dikarya</taxon>
        <taxon>Ascomycota</taxon>
        <taxon>Pezizomycotina</taxon>
        <taxon>Pezizomycetes</taxon>
        <taxon>Pezizales</taxon>
        <taxon>Tuberaceae</taxon>
        <taxon>Tuber</taxon>
    </lineage>
</organism>
<dbReference type="PANTHER" id="PTHR48081:SF25">
    <property type="entry name" value="PUTATIVE (AFU_ORTHOLOGUE AFUA_3G11560)-RELATED"/>
    <property type="match status" value="1"/>
</dbReference>
<dbReference type="GO" id="GO:0016787">
    <property type="term" value="F:hydrolase activity"/>
    <property type="evidence" value="ECO:0007669"/>
    <property type="project" value="UniProtKB-KW"/>
</dbReference>
<gene>
    <name evidence="4" type="ORF">C7212DRAFT_361115</name>
</gene>
<dbReference type="OrthoDB" id="5354320at2759"/>
<accession>A0A317T308</accession>
<dbReference type="InterPro" id="IPR013094">
    <property type="entry name" value="AB_hydrolase_3"/>
</dbReference>
<name>A0A317T308_9PEZI</name>
<sequence length="535" mass="59135">MRLHKGRPPRERSSTLSLSSASTTTSTSAPEKEHPGRDSKTDVLKAIVPHIPNLLLKSTTHFLSLTPQSHYWDLRTTLTVELLRSYLARTIDGFQTVESIQSLTMRTQKIEPHTWKVDVQIPVGSADGELAERIVETAVEELGDVGIRQHVPKVGARSLTGEWVGNRKVALGEGRDEAAERRRENLSEEGNLCDPVTHRSIARKVAKTTKGRVFLPRYRLSPQKPFPAALIDALISYLYLLYPPPGALHCPVPASKIIFAGDSSGGGLSFALLQLLLHLNHTPEPASGGRGEGFRLASSQGGFSIPWRSSQRPIPLPGGIVGVSTWVDVSRCFGEVLLPNGSRGSEEECKGWDYLPAPTDYRGRRYPPSPAWPENPGRTHFYAPDELISHPLVSPISAESWHGSPPIWMCIGDECMRDSNLFFTHRLLASNACVRFLKFTAMPHCFQIVIPHLDLSKKCIANMGEFIDAIFTNGSVKVGQTRINPKWGSEEVVPDDELSLGGLKLEDVAGLMKKEIDIWKQHAWKVKETKEVPGL</sequence>
<feature type="compositionally biased region" description="Basic and acidic residues" evidence="2">
    <location>
        <begin position="30"/>
        <end position="39"/>
    </location>
</feature>